<gene>
    <name evidence="3" type="ORF">PgNI_07505</name>
</gene>
<proteinExistence type="predicted"/>
<dbReference type="OrthoDB" id="5198701at2759"/>
<dbReference type="Proteomes" id="UP000515153">
    <property type="component" value="Unplaced"/>
</dbReference>
<dbReference type="KEGG" id="pgri:PgNI_07505"/>
<reference evidence="3" key="1">
    <citation type="journal article" date="2019" name="Mol. Biol. Evol.">
        <title>Blast fungal genomes show frequent chromosomal changes, gene gains and losses, and effector gene turnover.</title>
        <authorList>
            <person name="Gomez Luciano L.B."/>
            <person name="Jason Tsai I."/>
            <person name="Chuma I."/>
            <person name="Tosa Y."/>
            <person name="Chen Y.H."/>
            <person name="Li J.Y."/>
            <person name="Li M.Y."/>
            <person name="Jade Lu M.Y."/>
            <person name="Nakayashiki H."/>
            <person name="Li W.H."/>
        </authorList>
    </citation>
    <scope>NUCLEOTIDE SEQUENCE</scope>
    <source>
        <strain evidence="3">NI907</strain>
    </source>
</reference>
<dbReference type="AlphaFoldDB" id="A0A6P8B0Z1"/>
<sequence>MHGYVSYMLPLVGSVIAQSTTTMVVSMPQLNMNRTWSGSIVKADQTQTEIDIKCGAPVATATISAPPCQFTNGIRVTQGPSIWGYSMESTDSNIARTYHATCSFSASKTMTCSGSVVAKVTQGSSTATHTSTDVQTVTDPAMFAVTATITAGADKVASATAGPTKTSTGGLPKMTQNAVLAGVVAVVGGVVMI</sequence>
<accession>A0A6P8B0Z1</accession>
<keyword evidence="2" id="KW-1185">Reference proteome</keyword>
<keyword evidence="1" id="KW-0732">Signal</keyword>
<evidence type="ECO:0000256" key="1">
    <source>
        <dbReference type="SAM" id="SignalP"/>
    </source>
</evidence>
<dbReference type="GeneID" id="41962425"/>
<organism evidence="2 3">
    <name type="scientific">Pyricularia grisea</name>
    <name type="common">Crabgrass-specific blast fungus</name>
    <name type="synonym">Magnaporthe grisea</name>
    <dbReference type="NCBI Taxonomy" id="148305"/>
    <lineage>
        <taxon>Eukaryota</taxon>
        <taxon>Fungi</taxon>
        <taxon>Dikarya</taxon>
        <taxon>Ascomycota</taxon>
        <taxon>Pezizomycotina</taxon>
        <taxon>Sordariomycetes</taxon>
        <taxon>Sordariomycetidae</taxon>
        <taxon>Magnaporthales</taxon>
        <taxon>Pyriculariaceae</taxon>
        <taxon>Pyricularia</taxon>
    </lineage>
</organism>
<name>A0A6P8B0Z1_PYRGI</name>
<reference evidence="3" key="2">
    <citation type="submission" date="2019-10" db="EMBL/GenBank/DDBJ databases">
        <authorList>
            <consortium name="NCBI Genome Project"/>
        </authorList>
    </citation>
    <scope>NUCLEOTIDE SEQUENCE</scope>
    <source>
        <strain evidence="3">NI907</strain>
    </source>
</reference>
<dbReference type="RefSeq" id="XP_030980825.1">
    <property type="nucleotide sequence ID" value="XM_031127516.1"/>
</dbReference>
<evidence type="ECO:0000313" key="2">
    <source>
        <dbReference type="Proteomes" id="UP000515153"/>
    </source>
</evidence>
<protein>
    <submittedName>
        <fullName evidence="3">Uncharacterized protein</fullName>
    </submittedName>
</protein>
<feature type="signal peptide" evidence="1">
    <location>
        <begin position="1"/>
        <end position="17"/>
    </location>
</feature>
<feature type="chain" id="PRO_5027537079" evidence="1">
    <location>
        <begin position="18"/>
        <end position="193"/>
    </location>
</feature>
<evidence type="ECO:0000313" key="3">
    <source>
        <dbReference type="RefSeq" id="XP_030980825.1"/>
    </source>
</evidence>
<reference evidence="3" key="3">
    <citation type="submission" date="2025-08" db="UniProtKB">
        <authorList>
            <consortium name="RefSeq"/>
        </authorList>
    </citation>
    <scope>IDENTIFICATION</scope>
    <source>
        <strain evidence="3">NI907</strain>
    </source>
</reference>